<protein>
    <recommendedName>
        <fullName evidence="4">Sporulation initiation inhibitor protein Soj</fullName>
    </recommendedName>
</protein>
<dbReference type="EMBL" id="FQYQ01000003">
    <property type="protein sequence ID" value="SHI57460.1"/>
    <property type="molecule type" value="Genomic_DNA"/>
</dbReference>
<dbReference type="Proteomes" id="UP000184185">
    <property type="component" value="Unassembled WGS sequence"/>
</dbReference>
<dbReference type="PANTHER" id="PTHR13696">
    <property type="entry name" value="P-LOOP CONTAINING NUCLEOSIDE TRIPHOSPHATE HYDROLASE"/>
    <property type="match status" value="1"/>
</dbReference>
<dbReference type="RefSeq" id="WP_072912639.1">
    <property type="nucleotide sequence ID" value="NZ_FQYQ01000003.1"/>
</dbReference>
<keyword evidence="7" id="KW-1185">Reference proteome</keyword>
<dbReference type="AlphaFoldDB" id="A0A1M6C8T1"/>
<dbReference type="SUPFAM" id="SSF52540">
    <property type="entry name" value="P-loop containing nucleoside triphosphate hydrolases"/>
    <property type="match status" value="1"/>
</dbReference>
<sequence length="273" mass="30243">MSKPIVMALVNQKGGTGKTQSTENLGIGLAAEGKKVLLVDLDPQGSLTISLGYPRTDEISVTVKDIMAKVLNEERIAVDEGILHHKEGVDLLPANIELSGMELSLVNYMSRERVLKEYIDSVKTNYDYVLIDCMPSLGMLTVNALAAADQLVIPVQAQYLSAKGLEQLLQTVSKVRRQINPKLKIDGILLTMVDNRTNYAKDISNLIRETYGSKLKVYKTEIPHSVRAAEISAEGKSIYAHDPKGKVAEAYRELTKEVLKNERARKHSIDQLR</sequence>
<organism evidence="6 7">
    <name type="scientific">Pseudobutyrivibrio xylanivorans DSM 14809</name>
    <dbReference type="NCBI Taxonomy" id="1123012"/>
    <lineage>
        <taxon>Bacteria</taxon>
        <taxon>Bacillati</taxon>
        <taxon>Bacillota</taxon>
        <taxon>Clostridia</taxon>
        <taxon>Lachnospirales</taxon>
        <taxon>Lachnospiraceae</taxon>
        <taxon>Pseudobutyrivibrio</taxon>
    </lineage>
</organism>
<dbReference type="Pfam" id="PF13614">
    <property type="entry name" value="AAA_31"/>
    <property type="match status" value="1"/>
</dbReference>
<dbReference type="Gene3D" id="3.40.50.300">
    <property type="entry name" value="P-loop containing nucleotide triphosphate hydrolases"/>
    <property type="match status" value="1"/>
</dbReference>
<comment type="subunit">
    <text evidence="3">Dimerizes in the presence of ATP but not ADP; ATP-binding is required for double-stranded (ds)DNA-binding. Interacts with DnaA.</text>
</comment>
<evidence type="ECO:0000259" key="5">
    <source>
        <dbReference type="Pfam" id="PF13614"/>
    </source>
</evidence>
<comment type="catalytic activity">
    <reaction evidence="2">
        <text>ATP + H2O = ADP + phosphate + H(+)</text>
        <dbReference type="Rhea" id="RHEA:13065"/>
        <dbReference type="ChEBI" id="CHEBI:15377"/>
        <dbReference type="ChEBI" id="CHEBI:15378"/>
        <dbReference type="ChEBI" id="CHEBI:30616"/>
        <dbReference type="ChEBI" id="CHEBI:43474"/>
        <dbReference type="ChEBI" id="CHEBI:456216"/>
    </reaction>
</comment>
<name>A0A1M6C8T1_PSEXY</name>
<gene>
    <name evidence="6" type="ORF">SAMN02745725_00634</name>
</gene>
<proteinExistence type="inferred from homology"/>
<evidence type="ECO:0000313" key="6">
    <source>
        <dbReference type="EMBL" id="SHI57460.1"/>
    </source>
</evidence>
<evidence type="ECO:0000256" key="3">
    <source>
        <dbReference type="ARBA" id="ARBA00062323"/>
    </source>
</evidence>
<dbReference type="InterPro" id="IPR050678">
    <property type="entry name" value="DNA_Partitioning_ATPase"/>
</dbReference>
<reference evidence="6 7" key="1">
    <citation type="submission" date="2016-11" db="EMBL/GenBank/DDBJ databases">
        <authorList>
            <person name="Jaros S."/>
            <person name="Januszkiewicz K."/>
            <person name="Wedrychowicz H."/>
        </authorList>
    </citation>
    <scope>NUCLEOTIDE SEQUENCE [LARGE SCALE GENOMIC DNA]</scope>
    <source>
        <strain evidence="6 7">DSM 14809</strain>
    </source>
</reference>
<evidence type="ECO:0000256" key="1">
    <source>
        <dbReference type="ARBA" id="ARBA00006976"/>
    </source>
</evidence>
<dbReference type="InterPro" id="IPR025669">
    <property type="entry name" value="AAA_dom"/>
</dbReference>
<comment type="similarity">
    <text evidence="1">Belongs to the ParA family.</text>
</comment>
<evidence type="ECO:0000256" key="4">
    <source>
        <dbReference type="ARBA" id="ARBA00071824"/>
    </source>
</evidence>
<dbReference type="OrthoDB" id="9815116at2"/>
<dbReference type="InterPro" id="IPR027417">
    <property type="entry name" value="P-loop_NTPase"/>
</dbReference>
<dbReference type="PANTHER" id="PTHR13696:SF99">
    <property type="entry name" value="COBYRINIC ACID AC-DIAMIDE SYNTHASE"/>
    <property type="match status" value="1"/>
</dbReference>
<evidence type="ECO:0000313" key="7">
    <source>
        <dbReference type="Proteomes" id="UP000184185"/>
    </source>
</evidence>
<feature type="domain" description="AAA" evidence="5">
    <location>
        <begin position="6"/>
        <end position="185"/>
    </location>
</feature>
<dbReference type="FunFam" id="3.40.50.300:FF:000285">
    <property type="entry name" value="Sporulation initiation inhibitor Soj"/>
    <property type="match status" value="1"/>
</dbReference>
<accession>A0A1M6C8T1</accession>
<dbReference type="CDD" id="cd02042">
    <property type="entry name" value="ParAB_family"/>
    <property type="match status" value="1"/>
</dbReference>
<evidence type="ECO:0000256" key="2">
    <source>
        <dbReference type="ARBA" id="ARBA00049360"/>
    </source>
</evidence>